<comment type="similarity">
    <text evidence="1 4">Belongs to the short-chain dehydrogenases/reductases (SDR) family.</text>
</comment>
<dbReference type="PRINTS" id="PR00080">
    <property type="entry name" value="SDRFAMILY"/>
</dbReference>
<accession>A0A9P4M2Q4</accession>
<protein>
    <submittedName>
        <fullName evidence="5">Short-chain dehydrogenase/reductase</fullName>
    </submittedName>
</protein>
<evidence type="ECO:0000256" key="4">
    <source>
        <dbReference type="RuleBase" id="RU000363"/>
    </source>
</evidence>
<dbReference type="PROSITE" id="PS00061">
    <property type="entry name" value="ADH_SHORT"/>
    <property type="match status" value="1"/>
</dbReference>
<dbReference type="InterPro" id="IPR036291">
    <property type="entry name" value="NAD(P)-bd_dom_sf"/>
</dbReference>
<keyword evidence="3" id="KW-0560">Oxidoreductase</keyword>
<comment type="caution">
    <text evidence="5">The sequence shown here is derived from an EMBL/GenBank/DDBJ whole genome shotgun (WGS) entry which is preliminary data.</text>
</comment>
<dbReference type="AlphaFoldDB" id="A0A9P4M2Q4"/>
<evidence type="ECO:0000313" key="5">
    <source>
        <dbReference type="EMBL" id="KAF2095921.1"/>
    </source>
</evidence>
<dbReference type="GO" id="GO:0005783">
    <property type="term" value="C:endoplasmic reticulum"/>
    <property type="evidence" value="ECO:0007669"/>
    <property type="project" value="TreeGrafter"/>
</dbReference>
<keyword evidence="2" id="KW-0521">NADP</keyword>
<proteinExistence type="inferred from homology"/>
<name>A0A9P4M2Q4_9PEZI</name>
<dbReference type="Proteomes" id="UP000799772">
    <property type="component" value="Unassembled WGS sequence"/>
</dbReference>
<dbReference type="InterPro" id="IPR020904">
    <property type="entry name" value="Sc_DH/Rdtase_CS"/>
</dbReference>
<dbReference type="Pfam" id="PF00106">
    <property type="entry name" value="adh_short"/>
    <property type="match status" value="1"/>
</dbReference>
<dbReference type="CDD" id="cd05374">
    <property type="entry name" value="17beta-HSD-like_SDR_c"/>
    <property type="match status" value="1"/>
</dbReference>
<evidence type="ECO:0000256" key="1">
    <source>
        <dbReference type="ARBA" id="ARBA00006484"/>
    </source>
</evidence>
<dbReference type="PANTHER" id="PTHR44169">
    <property type="entry name" value="NADPH-DEPENDENT 1-ACYLDIHYDROXYACETONE PHOSPHATE REDUCTASE"/>
    <property type="match status" value="1"/>
</dbReference>
<reference evidence="5" key="1">
    <citation type="journal article" date="2020" name="Stud. Mycol.">
        <title>101 Dothideomycetes genomes: a test case for predicting lifestyles and emergence of pathogens.</title>
        <authorList>
            <person name="Haridas S."/>
            <person name="Albert R."/>
            <person name="Binder M."/>
            <person name="Bloem J."/>
            <person name="Labutti K."/>
            <person name="Salamov A."/>
            <person name="Andreopoulos B."/>
            <person name="Baker S."/>
            <person name="Barry K."/>
            <person name="Bills G."/>
            <person name="Bluhm B."/>
            <person name="Cannon C."/>
            <person name="Castanera R."/>
            <person name="Culley D."/>
            <person name="Daum C."/>
            <person name="Ezra D."/>
            <person name="Gonzalez J."/>
            <person name="Henrissat B."/>
            <person name="Kuo A."/>
            <person name="Liang C."/>
            <person name="Lipzen A."/>
            <person name="Lutzoni F."/>
            <person name="Magnuson J."/>
            <person name="Mondo S."/>
            <person name="Nolan M."/>
            <person name="Ohm R."/>
            <person name="Pangilinan J."/>
            <person name="Park H.-J."/>
            <person name="Ramirez L."/>
            <person name="Alfaro M."/>
            <person name="Sun H."/>
            <person name="Tritt A."/>
            <person name="Yoshinaga Y."/>
            <person name="Zwiers L.-H."/>
            <person name="Turgeon B."/>
            <person name="Goodwin S."/>
            <person name="Spatafora J."/>
            <person name="Crous P."/>
            <person name="Grigoriev I."/>
        </authorList>
    </citation>
    <scope>NUCLEOTIDE SEQUENCE</scope>
    <source>
        <strain evidence="5">CBS 133067</strain>
    </source>
</reference>
<keyword evidence="6" id="KW-1185">Reference proteome</keyword>
<gene>
    <name evidence="5" type="ORF">NA57DRAFT_43670</name>
</gene>
<dbReference type="PRINTS" id="PR00081">
    <property type="entry name" value="GDHRDH"/>
</dbReference>
<dbReference type="OrthoDB" id="2102561at2759"/>
<sequence length="279" mass="30165">MPTKTVLVTGCSAGGIGDALVREFHSRGLNVFAAARNVSKMAELKEIGINILEMDVTSSASIEAAVEIIKQQTDNGLDLLINNAGVNHVLPFSDCSIDDFRRVIDTNVIGLLAVTHAFLPLLIKAKGTVASIGSVNEVFNPPYQVAYNASKAAVSTIGDTLRVELAPLGVKVVTIMTGAVKSQLFENQDAKNKLPEGSLYALLKERIEKRDFLDHSDWTPAADYAKDVANDLLVEKPKPVLWRGVHSSVAWWISLLGWTGMMDEPMLKRTGLKGLKAPS</sequence>
<dbReference type="GO" id="GO:0000140">
    <property type="term" value="F:acylglycerone-phosphate reductase (NADP+) activity"/>
    <property type="evidence" value="ECO:0007669"/>
    <property type="project" value="TreeGrafter"/>
</dbReference>
<evidence type="ECO:0000256" key="2">
    <source>
        <dbReference type="ARBA" id="ARBA00022857"/>
    </source>
</evidence>
<dbReference type="EMBL" id="ML978130">
    <property type="protein sequence ID" value="KAF2095921.1"/>
    <property type="molecule type" value="Genomic_DNA"/>
</dbReference>
<dbReference type="Gene3D" id="3.40.50.720">
    <property type="entry name" value="NAD(P)-binding Rossmann-like Domain"/>
    <property type="match status" value="1"/>
</dbReference>
<dbReference type="PANTHER" id="PTHR44169:SF6">
    <property type="entry name" value="NADPH-DEPENDENT 1-ACYLDIHYDROXYACETONE PHOSPHATE REDUCTASE"/>
    <property type="match status" value="1"/>
</dbReference>
<dbReference type="GO" id="GO:0004806">
    <property type="term" value="F:triacylglycerol lipase activity"/>
    <property type="evidence" value="ECO:0007669"/>
    <property type="project" value="TreeGrafter"/>
</dbReference>
<dbReference type="InterPro" id="IPR002347">
    <property type="entry name" value="SDR_fam"/>
</dbReference>
<dbReference type="GO" id="GO:0006654">
    <property type="term" value="P:phosphatidic acid biosynthetic process"/>
    <property type="evidence" value="ECO:0007669"/>
    <property type="project" value="TreeGrafter"/>
</dbReference>
<evidence type="ECO:0000256" key="3">
    <source>
        <dbReference type="ARBA" id="ARBA00023002"/>
    </source>
</evidence>
<organism evidence="5 6">
    <name type="scientific">Rhizodiscina lignyota</name>
    <dbReference type="NCBI Taxonomy" id="1504668"/>
    <lineage>
        <taxon>Eukaryota</taxon>
        <taxon>Fungi</taxon>
        <taxon>Dikarya</taxon>
        <taxon>Ascomycota</taxon>
        <taxon>Pezizomycotina</taxon>
        <taxon>Dothideomycetes</taxon>
        <taxon>Pleosporomycetidae</taxon>
        <taxon>Aulographales</taxon>
        <taxon>Rhizodiscinaceae</taxon>
        <taxon>Rhizodiscina</taxon>
    </lineage>
</organism>
<dbReference type="GO" id="GO:0005811">
    <property type="term" value="C:lipid droplet"/>
    <property type="evidence" value="ECO:0007669"/>
    <property type="project" value="TreeGrafter"/>
</dbReference>
<evidence type="ECO:0000313" key="6">
    <source>
        <dbReference type="Proteomes" id="UP000799772"/>
    </source>
</evidence>
<dbReference type="GO" id="GO:0019433">
    <property type="term" value="P:triglyceride catabolic process"/>
    <property type="evidence" value="ECO:0007669"/>
    <property type="project" value="TreeGrafter"/>
</dbReference>
<dbReference type="SUPFAM" id="SSF51735">
    <property type="entry name" value="NAD(P)-binding Rossmann-fold domains"/>
    <property type="match status" value="1"/>
</dbReference>